<evidence type="ECO:0000256" key="1">
    <source>
        <dbReference type="SAM" id="MobiDB-lite"/>
    </source>
</evidence>
<feature type="region of interest" description="Disordered" evidence="1">
    <location>
        <begin position="521"/>
        <end position="540"/>
    </location>
</feature>
<proteinExistence type="predicted"/>
<feature type="region of interest" description="Disordered" evidence="1">
    <location>
        <begin position="455"/>
        <end position="485"/>
    </location>
</feature>
<dbReference type="PROSITE" id="PS50011">
    <property type="entry name" value="PROTEIN_KINASE_DOM"/>
    <property type="match status" value="1"/>
</dbReference>
<dbReference type="AlphaFoldDB" id="A0A6C0LIP2"/>
<organism evidence="3">
    <name type="scientific">viral metagenome</name>
    <dbReference type="NCBI Taxonomy" id="1070528"/>
    <lineage>
        <taxon>unclassified sequences</taxon>
        <taxon>metagenomes</taxon>
        <taxon>organismal metagenomes</taxon>
    </lineage>
</organism>
<feature type="domain" description="Protein kinase" evidence="2">
    <location>
        <begin position="2"/>
        <end position="385"/>
    </location>
</feature>
<dbReference type="Gene3D" id="1.10.510.10">
    <property type="entry name" value="Transferase(Phosphotransferase) domain 1"/>
    <property type="match status" value="1"/>
</dbReference>
<sequence length="607" mass="69600">MVKGGKAIASGGYGCVFYPALKCKTKKKRSSGVSKLLTKKAAQDEFNEAKEIRSVMDKIPGIEKYILLPESMCKPDELTTEDLEGYNVTCKKHIGARQGLNRYTILNMPLGGVDISEYISKNTFDQKRLLAGTNASTFITVNNKIIELLLNAVSKLNEEKLLHADLKAENILIDNDLNCRIIDWGLSFSTQDKPSDHFFTEMEWRPIQFNIPCSNILFSNFYMMEINGMLDEMDFNGKGISPSKIEGYLKKEFPNYLEEYGRGHYDYVTDNFKILIDNLSLNLKPKDMIFKYISNCVYKFIRHNRELSFDINGYINEVFIYNCDIWGLLSCYFDFLKSTYDNSVQAIAFRKQLSSVLYKYMIDCDDSRINIQELAHDLNELNKFMIMDTRQPTPGDLTKSIQKSIQKSTYKSPPKTTIQPIILPDDLTKSIQKSTYKSPPKSTIQQIILPDDLTKSTQKSTYKSTQKSTYKSTYKSPPKTTIAPPSSKILATRLSSIKSHLLIHQPKTTDTEQSFMKKYDNPKNVRNKRCPNGTRRHKKTGVCETLRRPGTLEQSKQNLSKLSTMRRSDKVKYINSLSNNIIETRKRKPRCPNGTRRNKNGDCVKKI</sequence>
<evidence type="ECO:0000259" key="2">
    <source>
        <dbReference type="PROSITE" id="PS50011"/>
    </source>
</evidence>
<evidence type="ECO:0000313" key="3">
    <source>
        <dbReference type="EMBL" id="QHU29855.1"/>
    </source>
</evidence>
<feature type="compositionally biased region" description="Basic residues" evidence="1">
    <location>
        <begin position="525"/>
        <end position="540"/>
    </location>
</feature>
<dbReference type="SUPFAM" id="SSF56112">
    <property type="entry name" value="Protein kinase-like (PK-like)"/>
    <property type="match status" value="1"/>
</dbReference>
<name>A0A6C0LIP2_9ZZZZ</name>
<reference evidence="3" key="1">
    <citation type="journal article" date="2020" name="Nature">
        <title>Giant virus diversity and host interactions through global metagenomics.</title>
        <authorList>
            <person name="Schulz F."/>
            <person name="Roux S."/>
            <person name="Paez-Espino D."/>
            <person name="Jungbluth S."/>
            <person name="Walsh D.A."/>
            <person name="Denef V.J."/>
            <person name="McMahon K.D."/>
            <person name="Konstantinidis K.T."/>
            <person name="Eloe-Fadrosh E.A."/>
            <person name="Kyrpides N.C."/>
            <person name="Woyke T."/>
        </authorList>
    </citation>
    <scope>NUCLEOTIDE SEQUENCE</scope>
    <source>
        <strain evidence="3">GVMAG-M-3300027810-10</strain>
    </source>
</reference>
<dbReference type="Pfam" id="PF00069">
    <property type="entry name" value="Pkinase"/>
    <property type="match status" value="1"/>
</dbReference>
<dbReference type="InterPro" id="IPR008271">
    <property type="entry name" value="Ser/Thr_kinase_AS"/>
</dbReference>
<feature type="compositionally biased region" description="Low complexity" evidence="1">
    <location>
        <begin position="455"/>
        <end position="481"/>
    </location>
</feature>
<feature type="region of interest" description="Disordered" evidence="1">
    <location>
        <begin position="587"/>
        <end position="607"/>
    </location>
</feature>
<dbReference type="GO" id="GO:0004672">
    <property type="term" value="F:protein kinase activity"/>
    <property type="evidence" value="ECO:0007669"/>
    <property type="project" value="InterPro"/>
</dbReference>
<dbReference type="InterPro" id="IPR011009">
    <property type="entry name" value="Kinase-like_dom_sf"/>
</dbReference>
<dbReference type="PROSITE" id="PS00108">
    <property type="entry name" value="PROTEIN_KINASE_ST"/>
    <property type="match status" value="1"/>
</dbReference>
<dbReference type="EMBL" id="MN740497">
    <property type="protein sequence ID" value="QHU29855.1"/>
    <property type="molecule type" value="Genomic_DNA"/>
</dbReference>
<accession>A0A6C0LIP2</accession>
<protein>
    <recommendedName>
        <fullName evidence="2">Protein kinase domain-containing protein</fullName>
    </recommendedName>
</protein>
<dbReference type="GO" id="GO:0005524">
    <property type="term" value="F:ATP binding"/>
    <property type="evidence" value="ECO:0007669"/>
    <property type="project" value="InterPro"/>
</dbReference>
<dbReference type="InterPro" id="IPR000719">
    <property type="entry name" value="Prot_kinase_dom"/>
</dbReference>